<name>D5C0G7_NITHN</name>
<dbReference type="Proteomes" id="UP000001844">
    <property type="component" value="Chromosome"/>
</dbReference>
<feature type="transmembrane region" description="Helical" evidence="1">
    <location>
        <begin position="38"/>
        <end position="54"/>
    </location>
</feature>
<keyword evidence="3" id="KW-1185">Reference proteome</keyword>
<evidence type="ECO:0000313" key="3">
    <source>
        <dbReference type="Proteomes" id="UP000001844"/>
    </source>
</evidence>
<proteinExistence type="predicted"/>
<dbReference type="RefSeq" id="WP_013032384.1">
    <property type="nucleotide sequence ID" value="NC_013960.1"/>
</dbReference>
<keyword evidence="1" id="KW-0472">Membrane</keyword>
<sequence>MNNTETQTVQTVAKDQTIEDVVLESPVDQHELKVRKRLMIIIPAVILFLLLIALL</sequence>
<dbReference type="EMBL" id="CP001798">
    <property type="protein sequence ID" value="ADE14493.1"/>
    <property type="molecule type" value="Genomic_DNA"/>
</dbReference>
<reference evidence="3" key="1">
    <citation type="submission" date="2010-04" db="EMBL/GenBank/DDBJ databases">
        <title>Complete genome sequence of Nitrosococcus halophilus Nc4, a salt-adapted, aerobic obligate ammonia-oxidizing sulfur purple bacterium.</title>
        <authorList>
            <consortium name="US DOE Joint Genome Institute"/>
            <person name="Campbell M.A."/>
            <person name="Malfatti S.A."/>
            <person name="Chain P.S.G."/>
            <person name="Heidelberg J.F."/>
            <person name="Ward B.B."/>
            <person name="Klotz M.G."/>
        </authorList>
    </citation>
    <scope>NUCLEOTIDE SEQUENCE [LARGE SCALE GENOMIC DNA]</scope>
    <source>
        <strain evidence="3">Nc4</strain>
    </source>
</reference>
<keyword evidence="1" id="KW-0812">Transmembrane</keyword>
<protein>
    <submittedName>
        <fullName evidence="2">Uncharacterized protein</fullName>
    </submittedName>
</protein>
<dbReference type="HOGENOM" id="CLU_3027721_0_0_6"/>
<accession>D5C0G7</accession>
<evidence type="ECO:0000313" key="2">
    <source>
        <dbReference type="EMBL" id="ADE14493.1"/>
    </source>
</evidence>
<dbReference type="STRING" id="472759.Nhal_1342"/>
<gene>
    <name evidence="2" type="ordered locus">Nhal_1342</name>
</gene>
<keyword evidence="1" id="KW-1133">Transmembrane helix</keyword>
<dbReference type="KEGG" id="nhl:Nhal_1342"/>
<evidence type="ECO:0000256" key="1">
    <source>
        <dbReference type="SAM" id="Phobius"/>
    </source>
</evidence>
<dbReference type="AlphaFoldDB" id="D5C0G7"/>
<organism evidence="2 3">
    <name type="scientific">Nitrosococcus halophilus (strain Nc4)</name>
    <dbReference type="NCBI Taxonomy" id="472759"/>
    <lineage>
        <taxon>Bacteria</taxon>
        <taxon>Pseudomonadati</taxon>
        <taxon>Pseudomonadota</taxon>
        <taxon>Gammaproteobacteria</taxon>
        <taxon>Chromatiales</taxon>
        <taxon>Chromatiaceae</taxon>
        <taxon>Nitrosococcus</taxon>
    </lineage>
</organism>